<dbReference type="InterPro" id="IPR036397">
    <property type="entry name" value="RNaseH_sf"/>
</dbReference>
<proteinExistence type="predicted"/>
<dbReference type="EMBL" id="BPVZ01000011">
    <property type="protein sequence ID" value="GKU97076.1"/>
    <property type="molecule type" value="Genomic_DNA"/>
</dbReference>
<accession>A0AAV5IC12</accession>
<dbReference type="AlphaFoldDB" id="A0AAV5IC12"/>
<evidence type="ECO:0000313" key="1">
    <source>
        <dbReference type="EMBL" id="GKU97076.1"/>
    </source>
</evidence>
<dbReference type="Proteomes" id="UP001054252">
    <property type="component" value="Unassembled WGS sequence"/>
</dbReference>
<organism evidence="1 2">
    <name type="scientific">Rubroshorea leprosula</name>
    <dbReference type="NCBI Taxonomy" id="152421"/>
    <lineage>
        <taxon>Eukaryota</taxon>
        <taxon>Viridiplantae</taxon>
        <taxon>Streptophyta</taxon>
        <taxon>Embryophyta</taxon>
        <taxon>Tracheophyta</taxon>
        <taxon>Spermatophyta</taxon>
        <taxon>Magnoliopsida</taxon>
        <taxon>eudicotyledons</taxon>
        <taxon>Gunneridae</taxon>
        <taxon>Pentapetalae</taxon>
        <taxon>rosids</taxon>
        <taxon>malvids</taxon>
        <taxon>Malvales</taxon>
        <taxon>Dipterocarpaceae</taxon>
        <taxon>Rubroshorea</taxon>
    </lineage>
</organism>
<dbReference type="Gene3D" id="3.30.420.10">
    <property type="entry name" value="Ribonuclease H-like superfamily/Ribonuclease H"/>
    <property type="match status" value="1"/>
</dbReference>
<gene>
    <name evidence="1" type="ORF">SLEP1_g10258</name>
</gene>
<sequence length="137" mass="15615">MLQIELPSLTEAFLSFDLRLDKVKLDYLDVIPHSLREFLAHETISFVSYGKRRVLENENYSIYVDGVSKFGDLECKGMVDLGHLAAKVLKAPYLIKGTITKYATVNGIKLEKSTTNWNAWEFSEKELNVAVDNVRKT</sequence>
<comment type="caution">
    <text evidence="1">The sequence shown here is derived from an EMBL/GenBank/DDBJ whole genome shotgun (WGS) entry which is preliminary data.</text>
</comment>
<protein>
    <submittedName>
        <fullName evidence="1">Uncharacterized protein</fullName>
    </submittedName>
</protein>
<name>A0AAV5IC12_9ROSI</name>
<reference evidence="1 2" key="1">
    <citation type="journal article" date="2021" name="Commun. Biol.">
        <title>The genome of Shorea leprosula (Dipterocarpaceae) highlights the ecological relevance of drought in aseasonal tropical rainforests.</title>
        <authorList>
            <person name="Ng K.K.S."/>
            <person name="Kobayashi M.J."/>
            <person name="Fawcett J.A."/>
            <person name="Hatakeyama M."/>
            <person name="Paape T."/>
            <person name="Ng C.H."/>
            <person name="Ang C.C."/>
            <person name="Tnah L.H."/>
            <person name="Lee C.T."/>
            <person name="Nishiyama T."/>
            <person name="Sese J."/>
            <person name="O'Brien M.J."/>
            <person name="Copetti D."/>
            <person name="Mohd Noor M.I."/>
            <person name="Ong R.C."/>
            <person name="Putra M."/>
            <person name="Sireger I.Z."/>
            <person name="Indrioko S."/>
            <person name="Kosugi Y."/>
            <person name="Izuno A."/>
            <person name="Isagi Y."/>
            <person name="Lee S.L."/>
            <person name="Shimizu K.K."/>
        </authorList>
    </citation>
    <scope>NUCLEOTIDE SEQUENCE [LARGE SCALE GENOMIC DNA]</scope>
    <source>
        <strain evidence="1">214</strain>
    </source>
</reference>
<keyword evidence="2" id="KW-1185">Reference proteome</keyword>
<evidence type="ECO:0000313" key="2">
    <source>
        <dbReference type="Proteomes" id="UP001054252"/>
    </source>
</evidence>
<dbReference type="GO" id="GO:0003676">
    <property type="term" value="F:nucleic acid binding"/>
    <property type="evidence" value="ECO:0007669"/>
    <property type="project" value="InterPro"/>
</dbReference>